<dbReference type="AlphaFoldDB" id="A0A913ZJI5"/>
<dbReference type="OrthoDB" id="417037at2759"/>
<accession>A0A913ZJI5</accession>
<feature type="transmembrane region" description="Helical" evidence="5">
    <location>
        <begin position="90"/>
        <end position="113"/>
    </location>
</feature>
<dbReference type="CTD" id="338363"/>
<evidence type="ECO:0000256" key="5">
    <source>
        <dbReference type="SAM" id="Phobius"/>
    </source>
</evidence>
<evidence type="ECO:0000256" key="3">
    <source>
        <dbReference type="ARBA" id="ARBA00022989"/>
    </source>
</evidence>
<feature type="transmembrane region" description="Helical" evidence="5">
    <location>
        <begin position="120"/>
        <end position="139"/>
    </location>
</feature>
<keyword evidence="7" id="KW-1185">Reference proteome</keyword>
<evidence type="ECO:0000313" key="6">
    <source>
        <dbReference type="EnsemblMetazoa" id="XP_038051977.1"/>
    </source>
</evidence>
<evidence type="ECO:0000256" key="2">
    <source>
        <dbReference type="ARBA" id="ARBA00022692"/>
    </source>
</evidence>
<dbReference type="EnsemblMetazoa" id="XM_038196049.1">
    <property type="protein sequence ID" value="XP_038051977.1"/>
    <property type="gene ID" value="LOC119724817"/>
</dbReference>
<evidence type="ECO:0008006" key="8">
    <source>
        <dbReference type="Google" id="ProtNLM"/>
    </source>
</evidence>
<feature type="transmembrane region" description="Helical" evidence="5">
    <location>
        <begin position="247"/>
        <end position="269"/>
    </location>
</feature>
<keyword evidence="3 5" id="KW-1133">Transmembrane helix</keyword>
<feature type="transmembrane region" description="Helical" evidence="5">
    <location>
        <begin position="183"/>
        <end position="207"/>
    </location>
</feature>
<feature type="transmembrane region" description="Helical" evidence="5">
    <location>
        <begin position="151"/>
        <end position="171"/>
    </location>
</feature>
<comment type="subcellular location">
    <subcellularLocation>
        <location evidence="1">Membrane</location>
        <topology evidence="1">Multi-pass membrane protein</topology>
    </subcellularLocation>
</comment>
<dbReference type="PANTHER" id="PTHR11132">
    <property type="entry name" value="SOLUTE CARRIER FAMILY 35"/>
    <property type="match status" value="1"/>
</dbReference>
<proteinExistence type="predicted"/>
<reference evidence="6" key="1">
    <citation type="submission" date="2022-11" db="UniProtKB">
        <authorList>
            <consortium name="EnsemblMetazoa"/>
        </authorList>
    </citation>
    <scope>IDENTIFICATION</scope>
</reference>
<evidence type="ECO:0000256" key="4">
    <source>
        <dbReference type="ARBA" id="ARBA00023136"/>
    </source>
</evidence>
<protein>
    <recommendedName>
        <fullName evidence="8">Sugar phosphate transporter domain-containing protein</fullName>
    </recommendedName>
</protein>
<dbReference type="GO" id="GO:0016020">
    <property type="term" value="C:membrane"/>
    <property type="evidence" value="ECO:0007669"/>
    <property type="project" value="UniProtKB-SubCell"/>
</dbReference>
<dbReference type="Proteomes" id="UP000887568">
    <property type="component" value="Unplaced"/>
</dbReference>
<dbReference type="RefSeq" id="XP_038051977.1">
    <property type="nucleotide sequence ID" value="XM_038196049.1"/>
</dbReference>
<keyword evidence="4 5" id="KW-0472">Membrane</keyword>
<dbReference type="GeneID" id="119724817"/>
<organism evidence="6 7">
    <name type="scientific">Patiria miniata</name>
    <name type="common">Bat star</name>
    <name type="synonym">Asterina miniata</name>
    <dbReference type="NCBI Taxonomy" id="46514"/>
    <lineage>
        <taxon>Eukaryota</taxon>
        <taxon>Metazoa</taxon>
        <taxon>Echinodermata</taxon>
        <taxon>Eleutherozoa</taxon>
        <taxon>Asterozoa</taxon>
        <taxon>Asteroidea</taxon>
        <taxon>Valvatacea</taxon>
        <taxon>Valvatida</taxon>
        <taxon>Asterinidae</taxon>
        <taxon>Patiria</taxon>
    </lineage>
</organism>
<feature type="transmembrane region" description="Helical" evidence="5">
    <location>
        <begin position="219"/>
        <end position="240"/>
    </location>
</feature>
<dbReference type="OMA" id="WAIIHLF"/>
<name>A0A913ZJI5_PATMI</name>
<feature type="transmembrane region" description="Helical" evidence="5">
    <location>
        <begin position="38"/>
        <end position="57"/>
    </location>
</feature>
<feature type="transmembrane region" description="Helical" evidence="5">
    <location>
        <begin position="64"/>
        <end position="84"/>
    </location>
</feature>
<dbReference type="InterPro" id="IPR050186">
    <property type="entry name" value="TPT_transporter"/>
</dbReference>
<evidence type="ECO:0000313" key="7">
    <source>
        <dbReference type="Proteomes" id="UP000887568"/>
    </source>
</evidence>
<sequence>MAKWMLTGIYCVLFVATNITNKYVLSVLHFTYPTLFQEWQTLVGVIVLFGAANRGYIKLTYDRSALLPWLPAMMFFVLSIYAGSKALSKLVVPAFVILQNIVEFPAYIIGIFLNNQPTSLPNKVSLVAGVIAALLTWITDPQRDEKDSVDGYFWMLIYILSASSFASYSSVRGSAVNLSEVEKLLYCYFFSVVALSPASVILGDILASRDFPHWYLHQFYVGCILSGVLGAALNLTGICVSRCPESSLLSGLTIANAKTMLILSSVVIFERTFTGDFALSVFLGISAYSVFTVTKTTSSTIATDELGVKHEAERLENT</sequence>
<evidence type="ECO:0000256" key="1">
    <source>
        <dbReference type="ARBA" id="ARBA00004141"/>
    </source>
</evidence>
<feature type="transmembrane region" description="Helical" evidence="5">
    <location>
        <begin position="275"/>
        <end position="293"/>
    </location>
</feature>
<keyword evidence="2 5" id="KW-0812">Transmembrane</keyword>